<dbReference type="PATRIC" id="fig|742734.4.peg.5759"/>
<dbReference type="RefSeq" id="WP_007858015.1">
    <property type="nucleotide sequence ID" value="NZ_KQ235887.1"/>
</dbReference>
<dbReference type="SUPFAM" id="SSF55804">
    <property type="entry name" value="Phoshotransferase/anion transport protein"/>
    <property type="match status" value="1"/>
</dbReference>
<dbReference type="GeneID" id="93166416"/>
<accession>A0A0J9BI38</accession>
<proteinExistence type="predicted"/>
<feature type="domain" description="PTS EIIA type-2" evidence="1">
    <location>
        <begin position="12"/>
        <end position="159"/>
    </location>
</feature>
<evidence type="ECO:0000313" key="3">
    <source>
        <dbReference type="Proteomes" id="UP000037392"/>
    </source>
</evidence>
<organism evidence="2 3">
    <name type="scientific">[Clostridium] citroniae WAL-19142</name>
    <dbReference type="NCBI Taxonomy" id="742734"/>
    <lineage>
        <taxon>Bacteria</taxon>
        <taxon>Bacillati</taxon>
        <taxon>Bacillota</taxon>
        <taxon>Clostridia</taxon>
        <taxon>Lachnospirales</taxon>
        <taxon>Lachnospiraceae</taxon>
        <taxon>Enterocloster</taxon>
    </lineage>
</organism>
<dbReference type="PANTHER" id="PTHR47738">
    <property type="entry name" value="PTS SYSTEM FRUCTOSE-LIKE EIIA COMPONENT-RELATED"/>
    <property type="match status" value="1"/>
</dbReference>
<evidence type="ECO:0000259" key="1">
    <source>
        <dbReference type="PROSITE" id="PS51094"/>
    </source>
</evidence>
<dbReference type="Gene3D" id="3.40.930.10">
    <property type="entry name" value="Mannitol-specific EII, Chain A"/>
    <property type="match status" value="1"/>
</dbReference>
<dbReference type="EMBL" id="ADLK01000053">
    <property type="protein sequence ID" value="KMW11954.1"/>
    <property type="molecule type" value="Genomic_DNA"/>
</dbReference>
<dbReference type="OrthoDB" id="370976at2"/>
<name>A0A0J9BI38_9FIRM</name>
<comment type="caution">
    <text evidence="2">The sequence shown here is derived from an EMBL/GenBank/DDBJ whole genome shotgun (WGS) entry which is preliminary data.</text>
</comment>
<dbReference type="CDD" id="cd00211">
    <property type="entry name" value="PTS_IIA_fru"/>
    <property type="match status" value="1"/>
</dbReference>
<dbReference type="InterPro" id="IPR016152">
    <property type="entry name" value="PTrfase/Anion_transptr"/>
</dbReference>
<reference evidence="2 3" key="1">
    <citation type="submission" date="2011-04" db="EMBL/GenBank/DDBJ databases">
        <title>The Genome Sequence of Clostridium citroniae WAL-19142.</title>
        <authorList>
            <consortium name="The Broad Institute Genome Sequencing Platform"/>
            <person name="Earl A."/>
            <person name="Ward D."/>
            <person name="Feldgarden M."/>
            <person name="Gevers D."/>
            <person name="Warren Y.A."/>
            <person name="Tyrrell K.L."/>
            <person name="Citron D.M."/>
            <person name="Goldstein E.J."/>
            <person name="Daigneault M."/>
            <person name="Allen-Vercoe E."/>
            <person name="Young S.K."/>
            <person name="Zeng Q."/>
            <person name="Gargeya S."/>
            <person name="Fitzgerald M."/>
            <person name="Haas B."/>
            <person name="Abouelleil A."/>
            <person name="Alvarado L."/>
            <person name="Arachchi H.M."/>
            <person name="Berlin A."/>
            <person name="Brown A."/>
            <person name="Chapman S.B."/>
            <person name="Chen Z."/>
            <person name="Dunbar C."/>
            <person name="Freedman E."/>
            <person name="Gearin G."/>
            <person name="Gellesch M."/>
            <person name="Goldberg J."/>
            <person name="Griggs A."/>
            <person name="Gujja S."/>
            <person name="Heilman E.R."/>
            <person name="Heiman D."/>
            <person name="Howarth C."/>
            <person name="Larson L."/>
            <person name="Lui A."/>
            <person name="MacDonald P.J."/>
            <person name="Mehta T."/>
            <person name="Montmayeur A."/>
            <person name="Murphy C."/>
            <person name="Neiman D."/>
            <person name="Pearson M."/>
            <person name="Priest M."/>
            <person name="Roberts A."/>
            <person name="Saif S."/>
            <person name="Shea T."/>
            <person name="Shenoy N."/>
            <person name="Sisk P."/>
            <person name="Stolte C."/>
            <person name="Sykes S."/>
            <person name="White J."/>
            <person name="Yandava C."/>
            <person name="Wortman J."/>
            <person name="Nusbaum C."/>
            <person name="Birren B."/>
        </authorList>
    </citation>
    <scope>NUCLEOTIDE SEQUENCE [LARGE SCALE GENOMIC DNA]</scope>
    <source>
        <strain evidence="2 3">WAL-19142</strain>
    </source>
</reference>
<protein>
    <recommendedName>
        <fullName evidence="1">PTS EIIA type-2 domain-containing protein</fullName>
    </recommendedName>
</protein>
<dbReference type="Pfam" id="PF00359">
    <property type="entry name" value="PTS_EIIA_2"/>
    <property type="match status" value="1"/>
</dbReference>
<gene>
    <name evidence="2" type="ORF">HMPREF9470_05384</name>
</gene>
<dbReference type="PROSITE" id="PS51094">
    <property type="entry name" value="PTS_EIIA_TYPE_2"/>
    <property type="match status" value="1"/>
</dbReference>
<dbReference type="InterPro" id="IPR051541">
    <property type="entry name" value="PTS_SugarTrans_NitroReg"/>
</dbReference>
<evidence type="ECO:0000313" key="2">
    <source>
        <dbReference type="EMBL" id="KMW11954.1"/>
    </source>
</evidence>
<dbReference type="AlphaFoldDB" id="A0A0J9BI38"/>
<sequence>MADIAVNVLDDIVVSPELVIMGLEAETDQEAIGIMARMLYDQGYVKESYIQAVKEREKEFFTGLGFEEMGVAMPHTDAVHVNRQAIGIGILKKPVRFRTMGELDGALDVQLMFMLAINKPDKQLDFLSHMIDSCQKEGNLSGIYHAADPTEAAERFKKFF</sequence>
<dbReference type="PANTHER" id="PTHR47738:SF3">
    <property type="entry name" value="PHOSPHOTRANSFERASE SYSTEM MANNITOL_FRUCTOSE-SPECIFIC IIA DOMAIN CONTAINING PROTEIN"/>
    <property type="match status" value="1"/>
</dbReference>
<dbReference type="Proteomes" id="UP000037392">
    <property type="component" value="Unassembled WGS sequence"/>
</dbReference>
<dbReference type="InterPro" id="IPR002178">
    <property type="entry name" value="PTS_EIIA_type-2_dom"/>
</dbReference>